<sequence length="771" mass="89695">MLTFIIGIVDVFLLGNFQTPLNKIMFQVFLSTNPNEASEFLQSYLSKNIIISLVIFTLWSMLFIVKIPKSFLIKLGFKSAQSHNDTESIKDDRVEKISCYLFIISLTLFAFLYGRYWYGEKYPQKQFFTDRNSLFRLEQVFYYGIKEQNAFLKQYKELSHELNEFKTEKPNYMIRNESSVPKVVLIIGESTQRNYMGIYGYPLQTTPLLQELQKSGNLVVFSDVIAPHAHTNEALQKVLTFSNYENGQTPWFKQQNLINIMRFAGYKSIWLSNQEAFSVWGNAPEAISRHADITRFSRIVESFDSGADYDSVLLPMLDKALSEYNNADKSFYILHLMGTHGGYAQRFPKNFAKFSEKDLIDKNLNTFSFADSAIPLNSGQMNTKIAYINAIYYNDYVVSNIMQRFSDEDCIVIYLSDHGDEMYDFRDLAGHAETIGSRFMIEVPFMIYMSDTFKQKHKDIAQKIQNAQNLPFMTDDFIHAFLDLLDIETKDSITQRSLFHKDYNAKRQRMFSGKDYDRELKTQKLSAKVPEKLWLHRVDEIAKLKDFWGKYAGYEIDVHFLTNNPKKPTPYFDVGHDGLEHSIGLDLAEMFSAAKTLWIDSLKNPNDTDQVFTTKFWIDFKNLDDSNKLLSLRELERLCETYKIPKENLVIESPNYEALKVFKDEGFFTSYYFPYYDMKKLEKDREKLHNELKEIIATNNINAVSFAYEYYDFIKSLNLKYDINGGGGVDMPLLTWNIGGSDKNWVNNIAVEAFGDTQTKIILVSEQGDYR</sequence>
<dbReference type="AlphaFoldDB" id="N2BQF6"/>
<dbReference type="Pfam" id="PF00884">
    <property type="entry name" value="Sulfatase"/>
    <property type="match status" value="1"/>
</dbReference>
<keyword evidence="4 7" id="KW-0812">Transmembrane</keyword>
<dbReference type="GO" id="GO:0005886">
    <property type="term" value="C:plasma membrane"/>
    <property type="evidence" value="ECO:0007669"/>
    <property type="project" value="UniProtKB-SubCell"/>
</dbReference>
<evidence type="ECO:0000256" key="5">
    <source>
        <dbReference type="ARBA" id="ARBA00022989"/>
    </source>
</evidence>
<reference evidence="9 10" key="1">
    <citation type="submission" date="2013-02" db="EMBL/GenBank/DDBJ databases">
        <title>The Genome Sequence of Helicobacter bilis WiWa.</title>
        <authorList>
            <consortium name="The Broad Institute Genome Sequencing Platform"/>
            <person name="Ward D."/>
            <person name="Overstreet A.-M.C."/>
            <person name="Ramer-Tait A.E."/>
            <person name="Phillips G.J."/>
            <person name="Wannemuehler M.J."/>
            <person name="Walker B."/>
            <person name="Young S.K."/>
            <person name="Zeng Q."/>
            <person name="Gargeya S."/>
            <person name="Fitzgerald M."/>
            <person name="Haas B."/>
            <person name="Abouelleil A."/>
            <person name="Alvarado L."/>
            <person name="Arachchi H.M."/>
            <person name="Berlin A.M."/>
            <person name="Chapman S.B."/>
            <person name="Dewar J."/>
            <person name="Goldberg J."/>
            <person name="Griggs A."/>
            <person name="Gujja S."/>
            <person name="Hansen M."/>
            <person name="Howarth C."/>
            <person name="Imamovic A."/>
            <person name="Larimer J."/>
            <person name="McCowan C."/>
            <person name="Murphy C."/>
            <person name="Neiman D."/>
            <person name="Pearson M."/>
            <person name="Priest M."/>
            <person name="Roberts A."/>
            <person name="Saif S."/>
            <person name="Shea T."/>
            <person name="Sisk P."/>
            <person name="Sykes S."/>
            <person name="Wortman J."/>
            <person name="Nusbaum C."/>
            <person name="Birren B."/>
        </authorList>
    </citation>
    <scope>NUCLEOTIDE SEQUENCE [LARGE SCALE GENOMIC DNA]</scope>
    <source>
        <strain evidence="9 10">WiWa</strain>
    </source>
</reference>
<name>N2BQF6_9HELI</name>
<dbReference type="HOGENOM" id="CLU_362383_0_0_7"/>
<feature type="transmembrane region" description="Helical" evidence="7">
    <location>
        <begin position="44"/>
        <end position="65"/>
    </location>
</feature>
<dbReference type="PATRIC" id="fig|1235804.3.peg.657"/>
<evidence type="ECO:0000256" key="6">
    <source>
        <dbReference type="ARBA" id="ARBA00023136"/>
    </source>
</evidence>
<dbReference type="InterPro" id="IPR017850">
    <property type="entry name" value="Alkaline_phosphatase_core_sf"/>
</dbReference>
<evidence type="ECO:0000256" key="4">
    <source>
        <dbReference type="ARBA" id="ARBA00022692"/>
    </source>
</evidence>
<dbReference type="InterPro" id="IPR040423">
    <property type="entry name" value="PEA_transferase"/>
</dbReference>
<protein>
    <recommendedName>
        <fullName evidence="8">Sulfatase N-terminal domain-containing protein</fullName>
    </recommendedName>
</protein>
<comment type="caution">
    <text evidence="9">The sequence shown here is derived from an EMBL/GenBank/DDBJ whole genome shotgun (WGS) entry which is preliminary data.</text>
</comment>
<keyword evidence="3" id="KW-0808">Transferase</keyword>
<evidence type="ECO:0000313" key="9">
    <source>
        <dbReference type="EMBL" id="EMZ40768.1"/>
    </source>
</evidence>
<feature type="transmembrane region" description="Helical" evidence="7">
    <location>
        <begin position="97"/>
        <end position="118"/>
    </location>
</feature>
<dbReference type="GeneID" id="60657689"/>
<keyword evidence="6 7" id="KW-0472">Membrane</keyword>
<comment type="subcellular location">
    <subcellularLocation>
        <location evidence="1">Cell membrane</location>
        <topology evidence="1">Multi-pass membrane protein</topology>
    </subcellularLocation>
</comment>
<dbReference type="GO" id="GO:0009244">
    <property type="term" value="P:lipopolysaccharide core region biosynthetic process"/>
    <property type="evidence" value="ECO:0007669"/>
    <property type="project" value="TreeGrafter"/>
</dbReference>
<evidence type="ECO:0000256" key="1">
    <source>
        <dbReference type="ARBA" id="ARBA00004651"/>
    </source>
</evidence>
<organism evidence="9 10">
    <name type="scientific">Helicobacter bilis WiWa</name>
    <dbReference type="NCBI Taxonomy" id="1235804"/>
    <lineage>
        <taxon>Bacteria</taxon>
        <taxon>Pseudomonadati</taxon>
        <taxon>Campylobacterota</taxon>
        <taxon>Epsilonproteobacteria</taxon>
        <taxon>Campylobacterales</taxon>
        <taxon>Helicobacteraceae</taxon>
        <taxon>Helicobacter</taxon>
    </lineage>
</organism>
<evidence type="ECO:0000256" key="7">
    <source>
        <dbReference type="SAM" id="Phobius"/>
    </source>
</evidence>
<keyword evidence="5 7" id="KW-1133">Transmembrane helix</keyword>
<proteinExistence type="predicted"/>
<dbReference type="GO" id="GO:0016776">
    <property type="term" value="F:phosphotransferase activity, phosphate group as acceptor"/>
    <property type="evidence" value="ECO:0007669"/>
    <property type="project" value="TreeGrafter"/>
</dbReference>
<dbReference type="RefSeq" id="WP_004085895.1">
    <property type="nucleotide sequence ID" value="NZ_KB822514.1"/>
</dbReference>
<dbReference type="PANTHER" id="PTHR30443">
    <property type="entry name" value="INNER MEMBRANE PROTEIN"/>
    <property type="match status" value="1"/>
</dbReference>
<dbReference type="InterPro" id="IPR058130">
    <property type="entry name" value="PEA_transf_C"/>
</dbReference>
<keyword evidence="2" id="KW-1003">Cell membrane</keyword>
<gene>
    <name evidence="9" type="ORF">C826_00602</name>
</gene>
<dbReference type="CDD" id="cd16017">
    <property type="entry name" value="LptA"/>
    <property type="match status" value="1"/>
</dbReference>
<evidence type="ECO:0000256" key="3">
    <source>
        <dbReference type="ARBA" id="ARBA00022679"/>
    </source>
</evidence>
<dbReference type="SUPFAM" id="SSF53649">
    <property type="entry name" value="Alkaline phosphatase-like"/>
    <property type="match status" value="1"/>
</dbReference>
<feature type="domain" description="Sulfatase N-terminal" evidence="8">
    <location>
        <begin position="181"/>
        <end position="487"/>
    </location>
</feature>
<dbReference type="Gene3D" id="3.40.720.10">
    <property type="entry name" value="Alkaline Phosphatase, subunit A"/>
    <property type="match status" value="1"/>
</dbReference>
<evidence type="ECO:0000259" key="8">
    <source>
        <dbReference type="Pfam" id="PF00884"/>
    </source>
</evidence>
<dbReference type="EMBL" id="AQFW01000005">
    <property type="protein sequence ID" value="EMZ40768.1"/>
    <property type="molecule type" value="Genomic_DNA"/>
</dbReference>
<evidence type="ECO:0000313" key="10">
    <source>
        <dbReference type="Proteomes" id="UP000012527"/>
    </source>
</evidence>
<dbReference type="PANTHER" id="PTHR30443:SF2">
    <property type="entry name" value="PHOSPHOETHANOLAMINE TRANSFERASE EPTC"/>
    <property type="match status" value="1"/>
</dbReference>
<evidence type="ECO:0000256" key="2">
    <source>
        <dbReference type="ARBA" id="ARBA00022475"/>
    </source>
</evidence>
<dbReference type="InterPro" id="IPR000917">
    <property type="entry name" value="Sulfatase_N"/>
</dbReference>
<accession>N2BQF6</accession>
<dbReference type="Proteomes" id="UP000012527">
    <property type="component" value="Unassembled WGS sequence"/>
</dbReference>